<comment type="caution">
    <text evidence="1">The sequence shown here is derived from an EMBL/GenBank/DDBJ whole genome shotgun (WGS) entry which is preliminary data.</text>
</comment>
<organism evidence="1 2">
    <name type="scientific">Neocallimastix californiae</name>
    <dbReference type="NCBI Taxonomy" id="1754190"/>
    <lineage>
        <taxon>Eukaryota</taxon>
        <taxon>Fungi</taxon>
        <taxon>Fungi incertae sedis</taxon>
        <taxon>Chytridiomycota</taxon>
        <taxon>Chytridiomycota incertae sedis</taxon>
        <taxon>Neocallimastigomycetes</taxon>
        <taxon>Neocallimastigales</taxon>
        <taxon>Neocallimastigaceae</taxon>
        <taxon>Neocallimastix</taxon>
    </lineage>
</organism>
<dbReference type="Gene3D" id="3.20.20.190">
    <property type="entry name" value="Phosphatidylinositol (PI) phosphodiesterase"/>
    <property type="match status" value="1"/>
</dbReference>
<dbReference type="PANTHER" id="PTHR13593">
    <property type="match status" value="1"/>
</dbReference>
<name>A0A1Y2ACG2_9FUNG</name>
<dbReference type="PANTHER" id="PTHR13593:SF113">
    <property type="entry name" value="SI:DKEY-266F7.9"/>
    <property type="match status" value="1"/>
</dbReference>
<dbReference type="GO" id="GO:0006629">
    <property type="term" value="P:lipid metabolic process"/>
    <property type="evidence" value="ECO:0007669"/>
    <property type="project" value="InterPro"/>
</dbReference>
<evidence type="ECO:0000313" key="1">
    <source>
        <dbReference type="EMBL" id="ORY20253.1"/>
    </source>
</evidence>
<dbReference type="SUPFAM" id="SSF51695">
    <property type="entry name" value="PLC-like phosphodiesterases"/>
    <property type="match status" value="1"/>
</dbReference>
<sequence>MSKLDPNLKLNQIHIPGTHDSGTFAINLVAIKRFVETQNLYITEQLENGIRYLDITVSFEDIGDEIYISHNFIPCFTRKNHKLYLRYVLNDCMKFLMDHPYETIVTHISRENVDRDTITDYNFDC</sequence>
<dbReference type="InterPro" id="IPR051057">
    <property type="entry name" value="PI-PLC_domain"/>
</dbReference>
<protein>
    <submittedName>
        <fullName evidence="1">PLC-like phosphodiesterase</fullName>
    </submittedName>
</protein>
<proteinExistence type="predicted"/>
<evidence type="ECO:0000313" key="2">
    <source>
        <dbReference type="Proteomes" id="UP000193920"/>
    </source>
</evidence>
<dbReference type="EMBL" id="MCOG01000295">
    <property type="protein sequence ID" value="ORY20253.1"/>
    <property type="molecule type" value="Genomic_DNA"/>
</dbReference>
<dbReference type="GO" id="GO:0008081">
    <property type="term" value="F:phosphoric diester hydrolase activity"/>
    <property type="evidence" value="ECO:0007669"/>
    <property type="project" value="InterPro"/>
</dbReference>
<gene>
    <name evidence="1" type="ORF">LY90DRAFT_516933</name>
</gene>
<keyword evidence="2" id="KW-1185">Reference proteome</keyword>
<dbReference type="STRING" id="1754190.A0A1Y2ACG2"/>
<dbReference type="AlphaFoldDB" id="A0A1Y2ACG2"/>
<reference evidence="1 2" key="1">
    <citation type="submission" date="2016-08" db="EMBL/GenBank/DDBJ databases">
        <title>A Parts List for Fungal Cellulosomes Revealed by Comparative Genomics.</title>
        <authorList>
            <consortium name="DOE Joint Genome Institute"/>
            <person name="Haitjema C.H."/>
            <person name="Gilmore S.P."/>
            <person name="Henske J.K."/>
            <person name="Solomon K.V."/>
            <person name="De Groot R."/>
            <person name="Kuo A."/>
            <person name="Mondo S.J."/>
            <person name="Salamov A.A."/>
            <person name="Labutti K."/>
            <person name="Zhao Z."/>
            <person name="Chiniquy J."/>
            <person name="Barry K."/>
            <person name="Brewer H.M."/>
            <person name="Purvine S.O."/>
            <person name="Wright A.T."/>
            <person name="Boxma B."/>
            <person name="Van Alen T."/>
            <person name="Hackstein J.H."/>
            <person name="Baker S.E."/>
            <person name="Grigoriev I.V."/>
            <person name="O'Malley M.A."/>
        </authorList>
    </citation>
    <scope>NUCLEOTIDE SEQUENCE [LARGE SCALE GENOMIC DNA]</scope>
    <source>
        <strain evidence="1 2">G1</strain>
    </source>
</reference>
<accession>A0A1Y2ACG2</accession>
<dbReference type="OrthoDB" id="2158103at2759"/>
<dbReference type="InterPro" id="IPR017946">
    <property type="entry name" value="PLC-like_Pdiesterase_TIM-brl"/>
</dbReference>
<dbReference type="Proteomes" id="UP000193920">
    <property type="component" value="Unassembled WGS sequence"/>
</dbReference>
<dbReference type="Pfam" id="PF26146">
    <property type="entry name" value="PI-PLC_X"/>
    <property type="match status" value="1"/>
</dbReference>
<dbReference type="PROSITE" id="PS50007">
    <property type="entry name" value="PIPLC_X_DOMAIN"/>
    <property type="match status" value="1"/>
</dbReference>